<reference evidence="4" key="1">
    <citation type="submission" date="2020-08" db="EMBL/GenBank/DDBJ databases">
        <title>Whole genome shotgun sequence of Polymorphospora rubra NBRC 101157.</title>
        <authorList>
            <person name="Komaki H."/>
            <person name="Tamura T."/>
        </authorList>
    </citation>
    <scope>NUCLEOTIDE SEQUENCE</scope>
    <source>
        <strain evidence="4">NBRC 101157</strain>
    </source>
</reference>
<protein>
    <recommendedName>
        <fullName evidence="3">N-acetyltransferase domain-containing protein</fullName>
    </recommendedName>
</protein>
<evidence type="ECO:0000259" key="3">
    <source>
        <dbReference type="PROSITE" id="PS51186"/>
    </source>
</evidence>
<dbReference type="EMBL" id="AP023359">
    <property type="protein sequence ID" value="BCJ67459.1"/>
    <property type="molecule type" value="Genomic_DNA"/>
</dbReference>
<dbReference type="PANTHER" id="PTHR43877">
    <property type="entry name" value="AMINOALKYLPHOSPHONATE N-ACETYLTRANSFERASE-RELATED-RELATED"/>
    <property type="match status" value="1"/>
</dbReference>
<dbReference type="Gene3D" id="3.40.630.30">
    <property type="match status" value="1"/>
</dbReference>
<dbReference type="InterPro" id="IPR016181">
    <property type="entry name" value="Acyl_CoA_acyltransferase"/>
</dbReference>
<keyword evidence="5" id="KW-1185">Reference proteome</keyword>
<organism evidence="4 5">
    <name type="scientific">Polymorphospora rubra</name>
    <dbReference type="NCBI Taxonomy" id="338584"/>
    <lineage>
        <taxon>Bacteria</taxon>
        <taxon>Bacillati</taxon>
        <taxon>Actinomycetota</taxon>
        <taxon>Actinomycetes</taxon>
        <taxon>Micromonosporales</taxon>
        <taxon>Micromonosporaceae</taxon>
        <taxon>Polymorphospora</taxon>
    </lineage>
</organism>
<sequence length="148" mass="16039">MAVHPEQPPFDQVADLFDAYRVHYGLPAAPAATRRWLAEQITAGRLGVTAGVRDGRVHGFLTRTVLPASLLLGTAWMVRDLYVDPAHRRAGIARELLCHVVDEARAAGALRVSLQTETDNAAALSLYTRLGFQPVDGLRALHLPLSPG</sequence>
<dbReference type="PROSITE" id="PS51186">
    <property type="entry name" value="GNAT"/>
    <property type="match status" value="1"/>
</dbReference>
<gene>
    <name evidence="4" type="ORF">Prubr_44800</name>
</gene>
<dbReference type="InterPro" id="IPR000182">
    <property type="entry name" value="GNAT_dom"/>
</dbReference>
<dbReference type="PANTHER" id="PTHR43877:SF2">
    <property type="entry name" value="AMINOALKYLPHOSPHONATE N-ACETYLTRANSFERASE-RELATED"/>
    <property type="match status" value="1"/>
</dbReference>
<evidence type="ECO:0000313" key="5">
    <source>
        <dbReference type="Proteomes" id="UP000680866"/>
    </source>
</evidence>
<proteinExistence type="predicted"/>
<evidence type="ECO:0000256" key="1">
    <source>
        <dbReference type="ARBA" id="ARBA00022679"/>
    </source>
</evidence>
<dbReference type="Pfam" id="PF00583">
    <property type="entry name" value="Acetyltransf_1"/>
    <property type="match status" value="1"/>
</dbReference>
<name>A0A810N5J7_9ACTN</name>
<keyword evidence="2" id="KW-0012">Acyltransferase</keyword>
<dbReference type="CDD" id="cd04301">
    <property type="entry name" value="NAT_SF"/>
    <property type="match status" value="1"/>
</dbReference>
<dbReference type="SUPFAM" id="SSF55729">
    <property type="entry name" value="Acyl-CoA N-acyltransferases (Nat)"/>
    <property type="match status" value="1"/>
</dbReference>
<evidence type="ECO:0000256" key="2">
    <source>
        <dbReference type="ARBA" id="ARBA00023315"/>
    </source>
</evidence>
<accession>A0A810N5J7</accession>
<dbReference type="InterPro" id="IPR050832">
    <property type="entry name" value="Bact_Acetyltransf"/>
</dbReference>
<feature type="domain" description="N-acetyltransferase" evidence="3">
    <location>
        <begin position="1"/>
        <end position="148"/>
    </location>
</feature>
<dbReference type="GO" id="GO:0016747">
    <property type="term" value="F:acyltransferase activity, transferring groups other than amino-acyl groups"/>
    <property type="evidence" value="ECO:0007669"/>
    <property type="project" value="InterPro"/>
</dbReference>
<dbReference type="KEGG" id="pry:Prubr_44800"/>
<dbReference type="Proteomes" id="UP000680866">
    <property type="component" value="Chromosome"/>
</dbReference>
<keyword evidence="1" id="KW-0808">Transferase</keyword>
<dbReference type="RefSeq" id="WP_212816791.1">
    <property type="nucleotide sequence ID" value="NZ_AP023359.1"/>
</dbReference>
<dbReference type="AlphaFoldDB" id="A0A810N5J7"/>
<evidence type="ECO:0000313" key="4">
    <source>
        <dbReference type="EMBL" id="BCJ67459.1"/>
    </source>
</evidence>